<reference evidence="1 2" key="1">
    <citation type="submission" date="2018-03" db="EMBL/GenBank/DDBJ databases">
        <title>Draft genome sequence of Rohu Carp (Labeo rohita).</title>
        <authorList>
            <person name="Das P."/>
            <person name="Kushwaha B."/>
            <person name="Joshi C.G."/>
            <person name="Kumar D."/>
            <person name="Nagpure N.S."/>
            <person name="Sahoo L."/>
            <person name="Das S.P."/>
            <person name="Bit A."/>
            <person name="Patnaik S."/>
            <person name="Meher P.K."/>
            <person name="Jayasankar P."/>
            <person name="Koringa P.G."/>
            <person name="Patel N.V."/>
            <person name="Hinsu A.T."/>
            <person name="Kumar R."/>
            <person name="Pandey M."/>
            <person name="Agarwal S."/>
            <person name="Srivastava S."/>
            <person name="Singh M."/>
            <person name="Iquebal M.A."/>
            <person name="Jaiswal S."/>
            <person name="Angadi U.B."/>
            <person name="Kumar N."/>
            <person name="Raza M."/>
            <person name="Shah T.M."/>
            <person name="Rai A."/>
            <person name="Jena J.K."/>
        </authorList>
    </citation>
    <scope>NUCLEOTIDE SEQUENCE [LARGE SCALE GENOMIC DNA]</scope>
    <source>
        <strain evidence="1">DASCIFA01</strain>
        <tissue evidence="1">Testis</tissue>
    </source>
</reference>
<evidence type="ECO:0000313" key="2">
    <source>
        <dbReference type="Proteomes" id="UP000290572"/>
    </source>
</evidence>
<dbReference type="AlphaFoldDB" id="A0A498ME63"/>
<keyword evidence="2" id="KW-1185">Reference proteome</keyword>
<dbReference type="EMBL" id="QBIY01012665">
    <property type="protein sequence ID" value="RXN19479.1"/>
    <property type="molecule type" value="Genomic_DNA"/>
</dbReference>
<name>A0A498ME63_LABRO</name>
<dbReference type="Gene3D" id="3.30.160.60">
    <property type="entry name" value="Classic Zinc Finger"/>
    <property type="match status" value="1"/>
</dbReference>
<accession>A0A498ME63</accession>
<protein>
    <submittedName>
        <fullName evidence="1">Zinc finger matrin-type 4</fullName>
    </submittedName>
</protein>
<evidence type="ECO:0000313" key="1">
    <source>
        <dbReference type="EMBL" id="RXN19479.1"/>
    </source>
</evidence>
<organism evidence="1 2">
    <name type="scientific">Labeo rohita</name>
    <name type="common">Indian major carp</name>
    <name type="synonym">Cyprinus rohita</name>
    <dbReference type="NCBI Taxonomy" id="84645"/>
    <lineage>
        <taxon>Eukaryota</taxon>
        <taxon>Metazoa</taxon>
        <taxon>Chordata</taxon>
        <taxon>Craniata</taxon>
        <taxon>Vertebrata</taxon>
        <taxon>Euteleostomi</taxon>
        <taxon>Actinopterygii</taxon>
        <taxon>Neopterygii</taxon>
        <taxon>Teleostei</taxon>
        <taxon>Ostariophysi</taxon>
        <taxon>Cypriniformes</taxon>
        <taxon>Cyprinidae</taxon>
        <taxon>Labeoninae</taxon>
        <taxon>Labeonini</taxon>
        <taxon>Labeo</taxon>
    </lineage>
</organism>
<comment type="caution">
    <text evidence="1">The sequence shown here is derived from an EMBL/GenBank/DDBJ whole genome shotgun (WGS) entry which is preliminary data.</text>
</comment>
<gene>
    <name evidence="1" type="ORF">ROHU_025681</name>
</gene>
<proteinExistence type="predicted"/>
<sequence>MSAARGGEQPLNMELTEDTDAGTYSITHTHSMDCTINNHLPVCPEHLHQGYSLKIQMKSTEVDPGLFTDSYCKVCSAQLISESQRVAHYETILRFF</sequence>
<dbReference type="Proteomes" id="UP000290572">
    <property type="component" value="Unassembled WGS sequence"/>
</dbReference>